<keyword evidence="3" id="KW-1185">Reference proteome</keyword>
<reference evidence="2 3" key="1">
    <citation type="journal article" date="2014" name="Int. J. Syst. Evol. Microbiol.">
        <title>Nocardioides zeae sp. nov., isolated from the stem of Zea mays.</title>
        <authorList>
            <person name="Glaeser S.P."/>
            <person name="McInroy J.A."/>
            <person name="Busse H.J."/>
            <person name="Kampfer P."/>
        </authorList>
    </citation>
    <scope>NUCLEOTIDE SEQUENCE [LARGE SCALE GENOMIC DNA]</scope>
    <source>
        <strain evidence="2 3">JCM 30728</strain>
    </source>
</reference>
<protein>
    <submittedName>
        <fullName evidence="2">Uncharacterized protein</fullName>
    </submittedName>
</protein>
<name>A0A6P0HHV8_9ACTN</name>
<dbReference type="AlphaFoldDB" id="A0A6P0HHV8"/>
<evidence type="ECO:0000313" key="3">
    <source>
        <dbReference type="Proteomes" id="UP000468687"/>
    </source>
</evidence>
<feature type="transmembrane region" description="Helical" evidence="1">
    <location>
        <begin position="97"/>
        <end position="119"/>
    </location>
</feature>
<comment type="caution">
    <text evidence="2">The sequence shown here is derived from an EMBL/GenBank/DDBJ whole genome shotgun (WGS) entry which is preliminary data.</text>
</comment>
<dbReference type="EMBL" id="JAAGXA010000005">
    <property type="protein sequence ID" value="NEN78248.1"/>
    <property type="molecule type" value="Genomic_DNA"/>
</dbReference>
<sequence>MDAPEQQPADVVCAHCGRPLDLGSPDTTRLALLRDWVGYGGPEWDEAGEHVPREGEWRIRCVRPFCDADHARTWMAEGHPLPEEWDRLEPPPESSDLGCMLGCAAVLLVVACLLVLGAAEAWRIFF</sequence>
<keyword evidence="1" id="KW-0472">Membrane</keyword>
<keyword evidence="1" id="KW-1133">Transmembrane helix</keyword>
<dbReference type="Proteomes" id="UP000468687">
    <property type="component" value="Unassembled WGS sequence"/>
</dbReference>
<proteinExistence type="predicted"/>
<dbReference type="RefSeq" id="WP_163771808.1">
    <property type="nucleotide sequence ID" value="NZ_JAAGXA010000005.1"/>
</dbReference>
<evidence type="ECO:0000256" key="1">
    <source>
        <dbReference type="SAM" id="Phobius"/>
    </source>
</evidence>
<accession>A0A6P0HHV8</accession>
<organism evidence="2 3">
    <name type="scientific">Nocardioides zeae</name>
    <dbReference type="NCBI Taxonomy" id="1457234"/>
    <lineage>
        <taxon>Bacteria</taxon>
        <taxon>Bacillati</taxon>
        <taxon>Actinomycetota</taxon>
        <taxon>Actinomycetes</taxon>
        <taxon>Propionibacteriales</taxon>
        <taxon>Nocardioidaceae</taxon>
        <taxon>Nocardioides</taxon>
    </lineage>
</organism>
<gene>
    <name evidence="2" type="ORF">G3T38_08160</name>
</gene>
<evidence type="ECO:0000313" key="2">
    <source>
        <dbReference type="EMBL" id="NEN78248.1"/>
    </source>
</evidence>
<keyword evidence="1" id="KW-0812">Transmembrane</keyword>